<dbReference type="AlphaFoldDB" id="A0A345T3G2"/>
<comment type="subcellular location">
    <subcellularLocation>
        <location evidence="1">Cell membrane</location>
        <topology evidence="1">Multi-pass membrane protein</topology>
    </subcellularLocation>
</comment>
<evidence type="ECO:0000313" key="10">
    <source>
        <dbReference type="EMBL" id="AXI80517.1"/>
    </source>
</evidence>
<dbReference type="EMBL" id="CP031264">
    <property type="protein sequence ID" value="AXI80517.1"/>
    <property type="molecule type" value="Genomic_DNA"/>
</dbReference>
<feature type="transmembrane region" description="Helical" evidence="9">
    <location>
        <begin position="69"/>
        <end position="88"/>
    </location>
</feature>
<name>A0A345T3G2_9ACTN</name>
<feature type="compositionally biased region" description="Polar residues" evidence="8">
    <location>
        <begin position="1"/>
        <end position="11"/>
    </location>
</feature>
<dbReference type="CDD" id="cd06579">
    <property type="entry name" value="TM_PBP1_transp_AraH_like"/>
    <property type="match status" value="1"/>
</dbReference>
<evidence type="ECO:0000256" key="9">
    <source>
        <dbReference type="SAM" id="Phobius"/>
    </source>
</evidence>
<dbReference type="PANTHER" id="PTHR32196">
    <property type="entry name" value="ABC TRANSPORTER PERMEASE PROTEIN YPHD-RELATED-RELATED"/>
    <property type="match status" value="1"/>
</dbReference>
<dbReference type="Proteomes" id="UP000249340">
    <property type="component" value="Chromosome"/>
</dbReference>
<keyword evidence="2" id="KW-0813">Transport</keyword>
<evidence type="ECO:0000256" key="1">
    <source>
        <dbReference type="ARBA" id="ARBA00004651"/>
    </source>
</evidence>
<feature type="transmembrane region" description="Helical" evidence="9">
    <location>
        <begin position="245"/>
        <end position="264"/>
    </location>
</feature>
<reference evidence="11" key="1">
    <citation type="submission" date="2018-07" db="EMBL/GenBank/DDBJ databases">
        <title>Streptacidiphilus bronchialis DSM 106435 chromosome.</title>
        <authorList>
            <person name="Batra D."/>
            <person name="Gulvik C.A."/>
        </authorList>
    </citation>
    <scope>NUCLEOTIDE SEQUENCE [LARGE SCALE GENOMIC DNA]</scope>
    <source>
        <strain evidence="11">DSM 106435</strain>
    </source>
</reference>
<feature type="transmembrane region" description="Helical" evidence="9">
    <location>
        <begin position="323"/>
        <end position="341"/>
    </location>
</feature>
<feature type="transmembrane region" description="Helical" evidence="9">
    <location>
        <begin position="154"/>
        <end position="173"/>
    </location>
</feature>
<evidence type="ECO:0000256" key="3">
    <source>
        <dbReference type="ARBA" id="ARBA00022475"/>
    </source>
</evidence>
<keyword evidence="3" id="KW-1003">Cell membrane</keyword>
<evidence type="ECO:0000256" key="5">
    <source>
        <dbReference type="ARBA" id="ARBA00022692"/>
    </source>
</evidence>
<evidence type="ECO:0000256" key="2">
    <source>
        <dbReference type="ARBA" id="ARBA00022448"/>
    </source>
</evidence>
<feature type="region of interest" description="Disordered" evidence="8">
    <location>
        <begin position="1"/>
        <end position="24"/>
    </location>
</feature>
<sequence>MWSDVVTQTLASPGEAPPTAPRQRAGAGLGAAARRLFIQWGILPVLLLALIATFASIEPRFLSEANLTNVARQLSFLGIIALGQMLYLVTRHYDLSNGACVALSSIVGAMVMTSVAKSGSTGTAILLGCLAGIAVGLVVGVVNAVLIAVFKISAFMVTLGTASAATGTALLLSGGTPVVGLPPEFARQFGTSMVLGIPFPTFVMILALLAAYVFLNWTRLGRQAYAVGGNESAAYQSGVNVRRTLLTVMIVGSLLAALVGLMLTARMSTGEANVGVQYPLQSIIAAVLGGVSLDGGEGRVAGVLMGALFLVLLSNGMDLIRVQSYVQDILLGALLVTALLVDRLRKRMRLT</sequence>
<evidence type="ECO:0000256" key="6">
    <source>
        <dbReference type="ARBA" id="ARBA00022989"/>
    </source>
</evidence>
<dbReference type="GO" id="GO:0005886">
    <property type="term" value="C:plasma membrane"/>
    <property type="evidence" value="ECO:0007669"/>
    <property type="project" value="UniProtKB-SubCell"/>
</dbReference>
<feature type="transmembrane region" description="Helical" evidence="9">
    <location>
        <begin position="193"/>
        <end position="215"/>
    </location>
</feature>
<evidence type="ECO:0000256" key="8">
    <source>
        <dbReference type="SAM" id="MobiDB-lite"/>
    </source>
</evidence>
<keyword evidence="4" id="KW-0997">Cell inner membrane</keyword>
<accession>A0A345T3G2</accession>
<dbReference type="KEGG" id="stri:C7M71_027125"/>
<protein>
    <submittedName>
        <fullName evidence="10">ABC transporter permease</fullName>
    </submittedName>
</protein>
<feature type="transmembrane region" description="Helical" evidence="9">
    <location>
        <begin position="37"/>
        <end position="57"/>
    </location>
</feature>
<feature type="transmembrane region" description="Helical" evidence="9">
    <location>
        <begin position="122"/>
        <end position="147"/>
    </location>
</feature>
<gene>
    <name evidence="10" type="ORF">C7M71_027125</name>
</gene>
<evidence type="ECO:0000256" key="7">
    <source>
        <dbReference type="ARBA" id="ARBA00023136"/>
    </source>
</evidence>
<keyword evidence="6 9" id="KW-1133">Transmembrane helix</keyword>
<keyword evidence="5 9" id="KW-0812">Transmembrane</keyword>
<dbReference type="PANTHER" id="PTHR32196:SF21">
    <property type="entry name" value="ABC TRANSPORTER PERMEASE PROTEIN YPHD-RELATED"/>
    <property type="match status" value="1"/>
</dbReference>
<proteinExistence type="predicted"/>
<feature type="transmembrane region" description="Helical" evidence="9">
    <location>
        <begin position="95"/>
        <end position="116"/>
    </location>
</feature>
<organism evidence="10 11">
    <name type="scientific">Peterkaempfera bronchialis</name>
    <dbReference type="NCBI Taxonomy" id="2126346"/>
    <lineage>
        <taxon>Bacteria</taxon>
        <taxon>Bacillati</taxon>
        <taxon>Actinomycetota</taxon>
        <taxon>Actinomycetes</taxon>
        <taxon>Kitasatosporales</taxon>
        <taxon>Streptomycetaceae</taxon>
        <taxon>Peterkaempfera</taxon>
    </lineage>
</organism>
<keyword evidence="7 9" id="KW-0472">Membrane</keyword>
<dbReference type="OrthoDB" id="3468954at2"/>
<evidence type="ECO:0000256" key="4">
    <source>
        <dbReference type="ARBA" id="ARBA00022519"/>
    </source>
</evidence>
<dbReference type="GO" id="GO:0022857">
    <property type="term" value="F:transmembrane transporter activity"/>
    <property type="evidence" value="ECO:0007669"/>
    <property type="project" value="InterPro"/>
</dbReference>
<dbReference type="InterPro" id="IPR001851">
    <property type="entry name" value="ABC_transp_permease"/>
</dbReference>
<evidence type="ECO:0000313" key="11">
    <source>
        <dbReference type="Proteomes" id="UP000249340"/>
    </source>
</evidence>
<dbReference type="Pfam" id="PF02653">
    <property type="entry name" value="BPD_transp_2"/>
    <property type="match status" value="1"/>
</dbReference>
<keyword evidence="11" id="KW-1185">Reference proteome</keyword>